<dbReference type="Proteomes" id="UP000054805">
    <property type="component" value="Unassembled WGS sequence"/>
</dbReference>
<dbReference type="EMBL" id="JYDR01000203">
    <property type="protein sequence ID" value="KRY65600.1"/>
    <property type="molecule type" value="Genomic_DNA"/>
</dbReference>
<evidence type="ECO:0000313" key="1">
    <source>
        <dbReference type="EMBL" id="KRY65600.1"/>
    </source>
</evidence>
<dbReference type="AlphaFoldDB" id="A0A0V1HFL9"/>
<dbReference type="Proteomes" id="UP000054632">
    <property type="component" value="Unassembled WGS sequence"/>
</dbReference>
<keyword evidence="4" id="KW-1185">Reference proteome</keyword>
<gene>
    <name evidence="1" type="ORF">T4A_13697</name>
    <name evidence="2" type="ORF">T4B_15293</name>
</gene>
<reference evidence="3 4" key="1">
    <citation type="submission" date="2015-01" db="EMBL/GenBank/DDBJ databases">
        <title>Evolution of Trichinella species and genotypes.</title>
        <authorList>
            <person name="Korhonen P.K."/>
            <person name="Edoardo P."/>
            <person name="Giuseppe L.R."/>
            <person name="Gasser R.B."/>
        </authorList>
    </citation>
    <scope>NUCLEOTIDE SEQUENCE [LARGE SCALE GENOMIC DNA]</scope>
    <source>
        <strain evidence="1">ISS13</strain>
        <strain evidence="2">ISS588</strain>
    </source>
</reference>
<comment type="caution">
    <text evidence="2">The sequence shown here is derived from an EMBL/GenBank/DDBJ whole genome shotgun (WGS) entry which is preliminary data.</text>
</comment>
<protein>
    <submittedName>
        <fullName evidence="2">Uncharacterized protein</fullName>
    </submittedName>
</protein>
<accession>A0A0V1HFL9</accession>
<sequence length="81" mass="8959">MHVGRLFTNANCTRKFQESSQTTVGVGGIKKPKKIHYLHGGAEMSNFCYAHPINPPPNRSTVATSRAFWIQCQKKLGVAKS</sequence>
<dbReference type="EMBL" id="JYDS01000391">
    <property type="protein sequence ID" value="KRZ08757.1"/>
    <property type="molecule type" value="Genomic_DNA"/>
</dbReference>
<evidence type="ECO:0000313" key="4">
    <source>
        <dbReference type="Proteomes" id="UP000054805"/>
    </source>
</evidence>
<proteinExistence type="predicted"/>
<evidence type="ECO:0000313" key="3">
    <source>
        <dbReference type="Proteomes" id="UP000054632"/>
    </source>
</evidence>
<name>A0A0V1HFL9_TRIPS</name>
<evidence type="ECO:0000313" key="2">
    <source>
        <dbReference type="EMBL" id="KRZ08757.1"/>
    </source>
</evidence>
<organism evidence="2 4">
    <name type="scientific">Trichinella pseudospiralis</name>
    <name type="common">Parasitic roundworm</name>
    <dbReference type="NCBI Taxonomy" id="6337"/>
    <lineage>
        <taxon>Eukaryota</taxon>
        <taxon>Metazoa</taxon>
        <taxon>Ecdysozoa</taxon>
        <taxon>Nematoda</taxon>
        <taxon>Enoplea</taxon>
        <taxon>Dorylaimia</taxon>
        <taxon>Trichinellida</taxon>
        <taxon>Trichinellidae</taxon>
        <taxon>Trichinella</taxon>
    </lineage>
</organism>